<keyword evidence="2" id="KW-0812">Transmembrane</keyword>
<feature type="compositionally biased region" description="Basic and acidic residues" evidence="1">
    <location>
        <begin position="293"/>
        <end position="309"/>
    </location>
</feature>
<reference evidence="3 4" key="1">
    <citation type="journal article" date="2016" name="Nat. Commun.">
        <title>Thousands of microbial genomes shed light on interconnected biogeochemical processes in an aquifer system.</title>
        <authorList>
            <person name="Anantharaman K."/>
            <person name="Brown C.T."/>
            <person name="Hug L.A."/>
            <person name="Sharon I."/>
            <person name="Castelle C.J."/>
            <person name="Probst A.J."/>
            <person name="Thomas B.C."/>
            <person name="Singh A."/>
            <person name="Wilkins M.J."/>
            <person name="Karaoz U."/>
            <person name="Brodie E.L."/>
            <person name="Williams K.H."/>
            <person name="Hubbard S.S."/>
            <person name="Banfield J.F."/>
        </authorList>
    </citation>
    <scope>NUCLEOTIDE SEQUENCE [LARGE SCALE GENOMIC DNA]</scope>
</reference>
<evidence type="ECO:0008006" key="5">
    <source>
        <dbReference type="Google" id="ProtNLM"/>
    </source>
</evidence>
<keyword evidence="2" id="KW-1133">Transmembrane helix</keyword>
<evidence type="ECO:0000256" key="1">
    <source>
        <dbReference type="SAM" id="MobiDB-lite"/>
    </source>
</evidence>
<gene>
    <name evidence="3" type="ORF">A2196_02695</name>
</gene>
<dbReference type="AlphaFoldDB" id="A0A1F5HCG4"/>
<keyword evidence="2" id="KW-0472">Membrane</keyword>
<accession>A0A1F5HCG4</accession>
<evidence type="ECO:0000313" key="4">
    <source>
        <dbReference type="Proteomes" id="UP000176751"/>
    </source>
</evidence>
<feature type="transmembrane region" description="Helical" evidence="2">
    <location>
        <begin position="362"/>
        <end position="381"/>
    </location>
</feature>
<comment type="caution">
    <text evidence="3">The sequence shown here is derived from an EMBL/GenBank/DDBJ whole genome shotgun (WGS) entry which is preliminary data.</text>
</comment>
<evidence type="ECO:0000256" key="2">
    <source>
        <dbReference type="SAM" id="Phobius"/>
    </source>
</evidence>
<evidence type="ECO:0000313" key="3">
    <source>
        <dbReference type="EMBL" id="OGE01769.1"/>
    </source>
</evidence>
<dbReference type="STRING" id="1797737.A2196_02695"/>
<organism evidence="3 4">
    <name type="scientific">Candidatus Curtissbacteria bacterium RIFOXYA1_FULL_41_14</name>
    <dbReference type="NCBI Taxonomy" id="1797737"/>
    <lineage>
        <taxon>Bacteria</taxon>
        <taxon>Candidatus Curtissiibacteriota</taxon>
    </lineage>
</organism>
<dbReference type="EMBL" id="MFCA01000025">
    <property type="protein sequence ID" value="OGE01769.1"/>
    <property type="molecule type" value="Genomic_DNA"/>
</dbReference>
<sequence length="729" mass="79757">MGLLGIIGKPFKKETGASENYLSLSLTPDKILVCIWTFNLQNEVEILGYSHRAFTNTDNLIHQAAAAIDTAAEQAKSDVSQTVFGLSHYWFEDGEPSAATSKILKNLAQDLELDPQAFISLASGLNHLLKVKESTTPSALLVGILGDFCEIHLVKNDKVVKSQTVKSQPTVEKILQLAGRLKEEGTDLPSRIIIYGPDEGSQIFKKLSQSDWHDLFVQEPRIDLVSDEDLAKSIAYAQAQDILGYEPTIGSLVADRREKKEKIGKGADELGFVEGEDVLLEKAGEESEPEESPLEKEPSADLEEKTSKDTEEEYAVETPGPAARRVETEPSEKSDFAQDLMTVGWLPKVLGAFKKRPPLKNLLIILGILLIIALIGSFVAAQTLTEAQVRIIVDAKPQEDNFNVSALPGSSLNASEGQIGAQEITVQASGNQKAVTTGSKKLGEYAHGEVTVLNWTTAPKNFASQAVIISKDGVQFTLEGDIEVASRSASTPGQNKAAVKAQEFGTSGNIGAGNDFTFQQYDELLYSAHNDEAFSGGEERQITVVSQEDQDRLTKDLTDSLTEKAKADLKSKTSGQKLPEEIVIVKVLKKIFDKKVDEEASLLNLDMEVEASGIVYNESELKKLLAESTEDLPENLQAREENVEIMDVNVKRKDLSLNLTGKYQVGLVPKFNEDDLREKIAGKGIKETRAIIKEIPQVNDVVVDFSPNLPLFSSIPRNKSKITFKIESS</sequence>
<feature type="compositionally biased region" description="Basic and acidic residues" evidence="1">
    <location>
        <begin position="324"/>
        <end position="333"/>
    </location>
</feature>
<feature type="region of interest" description="Disordered" evidence="1">
    <location>
        <begin position="282"/>
        <end position="333"/>
    </location>
</feature>
<dbReference type="Proteomes" id="UP000176751">
    <property type="component" value="Unassembled WGS sequence"/>
</dbReference>
<proteinExistence type="predicted"/>
<protein>
    <recommendedName>
        <fullName evidence="5">Baseplate protein J-like domain-containing protein</fullName>
    </recommendedName>
</protein>
<name>A0A1F5HCG4_9BACT</name>